<dbReference type="EC" id="1.5.1.2" evidence="10 11"/>
<evidence type="ECO:0000256" key="4">
    <source>
        <dbReference type="ARBA" id="ARBA00022605"/>
    </source>
</evidence>
<dbReference type="InterPro" id="IPR028939">
    <property type="entry name" value="P5C_Rdtase_cat_N"/>
</dbReference>
<dbReference type="InterPro" id="IPR000304">
    <property type="entry name" value="Pyrroline-COOH_reductase"/>
</dbReference>
<dbReference type="SUPFAM" id="SSF51735">
    <property type="entry name" value="NAD(P)-binding Rossmann-fold domains"/>
    <property type="match status" value="1"/>
</dbReference>
<reference evidence="16 17" key="1">
    <citation type="submission" date="2020-08" db="EMBL/GenBank/DDBJ databases">
        <title>Genomic Encyclopedia of Type Strains, Phase III (KMG-III): the genomes of soil and plant-associated and newly described type strains.</title>
        <authorList>
            <person name="Whitman W."/>
        </authorList>
    </citation>
    <scope>NUCLEOTIDE SEQUENCE [LARGE SCALE GENOMIC DNA]</scope>
    <source>
        <strain evidence="16 17">CECT 8654</strain>
    </source>
</reference>
<comment type="pathway">
    <text evidence="1 10 13">Amino-acid biosynthesis; L-proline biosynthesis; L-proline from L-glutamate 5-semialdehyde: step 1/1.</text>
</comment>
<comment type="catalytic activity">
    <reaction evidence="9 10 13">
        <text>L-proline + NADP(+) = (S)-1-pyrroline-5-carboxylate + NADPH + 2 H(+)</text>
        <dbReference type="Rhea" id="RHEA:14109"/>
        <dbReference type="ChEBI" id="CHEBI:15378"/>
        <dbReference type="ChEBI" id="CHEBI:17388"/>
        <dbReference type="ChEBI" id="CHEBI:57783"/>
        <dbReference type="ChEBI" id="CHEBI:58349"/>
        <dbReference type="ChEBI" id="CHEBI:60039"/>
        <dbReference type="EC" id="1.5.1.2"/>
    </reaction>
</comment>
<dbReference type="GO" id="GO:0055129">
    <property type="term" value="P:L-proline biosynthetic process"/>
    <property type="evidence" value="ECO:0007669"/>
    <property type="project" value="UniProtKB-UniRule"/>
</dbReference>
<protein>
    <recommendedName>
        <fullName evidence="10 11">Pyrroline-5-carboxylate reductase</fullName>
        <shortName evidence="10">P5C reductase</shortName>
        <shortName evidence="10">P5CR</shortName>
        <ecNumber evidence="10 11">1.5.1.2</ecNumber>
    </recommendedName>
    <alternativeName>
        <fullName evidence="10">PCA reductase</fullName>
    </alternativeName>
</protein>
<evidence type="ECO:0000256" key="2">
    <source>
        <dbReference type="ARBA" id="ARBA00005525"/>
    </source>
</evidence>
<evidence type="ECO:0000256" key="11">
    <source>
        <dbReference type="NCBIfam" id="TIGR00112"/>
    </source>
</evidence>
<feature type="binding site" evidence="12">
    <location>
        <position position="56"/>
    </location>
    <ligand>
        <name>NADPH</name>
        <dbReference type="ChEBI" id="CHEBI:57783"/>
    </ligand>
</feature>
<comment type="subcellular location">
    <subcellularLocation>
        <location evidence="10">Cytoplasm</location>
    </subcellularLocation>
</comment>
<dbReference type="AlphaFoldDB" id="A0A7W4W7J7"/>
<keyword evidence="7 10" id="KW-0560">Oxidoreductase</keyword>
<keyword evidence="4 10" id="KW-0028">Amino-acid biosynthesis</keyword>
<proteinExistence type="inferred from homology"/>
<evidence type="ECO:0000259" key="14">
    <source>
        <dbReference type="Pfam" id="PF03807"/>
    </source>
</evidence>
<dbReference type="EMBL" id="JACHWY010000003">
    <property type="protein sequence ID" value="MBB3048765.1"/>
    <property type="molecule type" value="Genomic_DNA"/>
</dbReference>
<dbReference type="PANTHER" id="PTHR11645">
    <property type="entry name" value="PYRROLINE-5-CARBOXYLATE REDUCTASE"/>
    <property type="match status" value="1"/>
</dbReference>
<dbReference type="Gene3D" id="1.10.3730.10">
    <property type="entry name" value="ProC C-terminal domain-like"/>
    <property type="match status" value="1"/>
</dbReference>
<dbReference type="RefSeq" id="WP_183411531.1">
    <property type="nucleotide sequence ID" value="NZ_JACHWY010000003.1"/>
</dbReference>
<dbReference type="InterPro" id="IPR036291">
    <property type="entry name" value="NAD(P)-bd_dom_sf"/>
</dbReference>
<dbReference type="InterPro" id="IPR008927">
    <property type="entry name" value="6-PGluconate_DH-like_C_sf"/>
</dbReference>
<dbReference type="GO" id="GO:0004735">
    <property type="term" value="F:pyrroline-5-carboxylate reductase activity"/>
    <property type="evidence" value="ECO:0007669"/>
    <property type="project" value="UniProtKB-UniRule"/>
</dbReference>
<evidence type="ECO:0000256" key="10">
    <source>
        <dbReference type="HAMAP-Rule" id="MF_01925"/>
    </source>
</evidence>
<evidence type="ECO:0000256" key="7">
    <source>
        <dbReference type="ARBA" id="ARBA00023002"/>
    </source>
</evidence>
<keyword evidence="3 10" id="KW-0963">Cytoplasm</keyword>
<comment type="similarity">
    <text evidence="2 10 13">Belongs to the pyrroline-5-carboxylate reductase family.</text>
</comment>
<dbReference type="Gene3D" id="3.40.50.720">
    <property type="entry name" value="NAD(P)-binding Rossmann-like Domain"/>
    <property type="match status" value="1"/>
</dbReference>
<dbReference type="GO" id="GO:0005737">
    <property type="term" value="C:cytoplasm"/>
    <property type="evidence" value="ECO:0007669"/>
    <property type="project" value="UniProtKB-SubCell"/>
</dbReference>
<feature type="domain" description="Pyrroline-5-carboxylate reductase dimerisation" evidence="15">
    <location>
        <begin position="163"/>
        <end position="267"/>
    </location>
</feature>
<dbReference type="HAMAP" id="MF_01925">
    <property type="entry name" value="P5C_reductase"/>
    <property type="match status" value="1"/>
</dbReference>
<evidence type="ECO:0000313" key="17">
    <source>
        <dbReference type="Proteomes" id="UP000537130"/>
    </source>
</evidence>
<evidence type="ECO:0000256" key="6">
    <source>
        <dbReference type="ARBA" id="ARBA00022857"/>
    </source>
</evidence>
<feature type="binding site" evidence="12">
    <location>
        <begin position="8"/>
        <end position="13"/>
    </location>
    <ligand>
        <name>NADP(+)</name>
        <dbReference type="ChEBI" id="CHEBI:58349"/>
    </ligand>
</feature>
<dbReference type="Pfam" id="PF03807">
    <property type="entry name" value="F420_oxidored"/>
    <property type="match status" value="1"/>
</dbReference>
<evidence type="ECO:0000256" key="3">
    <source>
        <dbReference type="ARBA" id="ARBA00022490"/>
    </source>
</evidence>
<evidence type="ECO:0000256" key="9">
    <source>
        <dbReference type="ARBA" id="ARBA00052690"/>
    </source>
</evidence>
<evidence type="ECO:0000256" key="13">
    <source>
        <dbReference type="RuleBase" id="RU003903"/>
    </source>
</evidence>
<feature type="domain" description="Pyrroline-5-carboxylate reductase catalytic N-terminal" evidence="14">
    <location>
        <begin position="4"/>
        <end position="99"/>
    </location>
</feature>
<comment type="catalytic activity">
    <reaction evidence="8 10">
        <text>L-proline + NAD(+) = (S)-1-pyrroline-5-carboxylate + NADH + 2 H(+)</text>
        <dbReference type="Rhea" id="RHEA:14105"/>
        <dbReference type="ChEBI" id="CHEBI:15378"/>
        <dbReference type="ChEBI" id="CHEBI:17388"/>
        <dbReference type="ChEBI" id="CHEBI:57540"/>
        <dbReference type="ChEBI" id="CHEBI:57945"/>
        <dbReference type="ChEBI" id="CHEBI:60039"/>
        <dbReference type="EC" id="1.5.1.2"/>
    </reaction>
</comment>
<dbReference type="PIRSF" id="PIRSF000193">
    <property type="entry name" value="Pyrrol-5-carb_rd"/>
    <property type="match status" value="1"/>
</dbReference>
<accession>A0A7W4W7J7</accession>
<gene>
    <name evidence="10" type="primary">proC</name>
    <name evidence="16" type="ORF">FHR99_003039</name>
</gene>
<keyword evidence="17" id="KW-1185">Reference proteome</keyword>
<dbReference type="FunFam" id="3.40.50.720:FF:000105">
    <property type="entry name" value="Pyrroline-5-carboxylate reductase"/>
    <property type="match status" value="1"/>
</dbReference>
<keyword evidence="6 10" id="KW-0521">NADP</keyword>
<evidence type="ECO:0000256" key="5">
    <source>
        <dbReference type="ARBA" id="ARBA00022650"/>
    </source>
</evidence>
<dbReference type="SUPFAM" id="SSF48179">
    <property type="entry name" value="6-phosphogluconate dehydrogenase C-terminal domain-like"/>
    <property type="match status" value="1"/>
</dbReference>
<dbReference type="PROSITE" id="PS00521">
    <property type="entry name" value="P5CR"/>
    <property type="match status" value="1"/>
</dbReference>
<evidence type="ECO:0000256" key="1">
    <source>
        <dbReference type="ARBA" id="ARBA00005205"/>
    </source>
</evidence>
<name>A0A7W4W7J7_9GAMM</name>
<dbReference type="InterPro" id="IPR053790">
    <property type="entry name" value="P5CR-like_CS"/>
</dbReference>
<evidence type="ECO:0000256" key="8">
    <source>
        <dbReference type="ARBA" id="ARBA00050547"/>
    </source>
</evidence>
<comment type="caution">
    <text evidence="16">The sequence shown here is derived from an EMBL/GenBank/DDBJ whole genome shotgun (WGS) entry which is preliminary data.</text>
</comment>
<evidence type="ECO:0000313" key="16">
    <source>
        <dbReference type="EMBL" id="MBB3048765.1"/>
    </source>
</evidence>
<dbReference type="NCBIfam" id="TIGR00112">
    <property type="entry name" value="proC"/>
    <property type="match status" value="1"/>
</dbReference>
<dbReference type="UniPathway" id="UPA00098">
    <property type="reaction ID" value="UER00361"/>
</dbReference>
<comment type="function">
    <text evidence="10">Catalyzes the reduction of 1-pyrroline-5-carboxylate (PCA) to L-proline.</text>
</comment>
<organism evidence="16 17">
    <name type="scientific">Litorivivens lipolytica</name>
    <dbReference type="NCBI Taxonomy" id="1524264"/>
    <lineage>
        <taxon>Bacteria</taxon>
        <taxon>Pseudomonadati</taxon>
        <taxon>Pseudomonadota</taxon>
        <taxon>Gammaproteobacteria</taxon>
        <taxon>Litorivivens</taxon>
    </lineage>
</organism>
<dbReference type="Proteomes" id="UP000537130">
    <property type="component" value="Unassembled WGS sequence"/>
</dbReference>
<keyword evidence="5 10" id="KW-0641">Proline biosynthesis</keyword>
<dbReference type="Pfam" id="PF14748">
    <property type="entry name" value="P5CR_dimer"/>
    <property type="match status" value="1"/>
</dbReference>
<dbReference type="FunFam" id="1.10.3730.10:FF:000001">
    <property type="entry name" value="Pyrroline-5-carboxylate reductase"/>
    <property type="match status" value="1"/>
</dbReference>
<feature type="binding site" evidence="12">
    <location>
        <begin position="69"/>
        <end position="72"/>
    </location>
    <ligand>
        <name>NADP(+)</name>
        <dbReference type="ChEBI" id="CHEBI:58349"/>
    </ligand>
</feature>
<dbReference type="InterPro" id="IPR029036">
    <property type="entry name" value="P5CR_dimer"/>
</dbReference>
<dbReference type="PANTHER" id="PTHR11645:SF0">
    <property type="entry name" value="PYRROLINE-5-CARBOXYLATE REDUCTASE 3"/>
    <property type="match status" value="1"/>
</dbReference>
<evidence type="ECO:0000256" key="12">
    <source>
        <dbReference type="PIRSR" id="PIRSR000193-1"/>
    </source>
</evidence>
<evidence type="ECO:0000259" key="15">
    <source>
        <dbReference type="Pfam" id="PF14748"/>
    </source>
</evidence>
<sequence length="273" mass="28159">MSFTIAFIGGGNMASSIIGGLVASGIDAGRVWASDPFPESLERLRAVAPVNTTSDNAEAVANADVVVMAVKPQIMKSVAESLASAVQAKKPLVISIAAGIEAETLSNWLGGNLALVRCMPNTPALVRTGASGLYANAQVSDEQCAQAQTILEAVGSVSWFDNEAALDAVTAVSGSGPAYFFLVMEAMQAAGEQLGLSAEDAKALTLQTALGAATMAINSDVEPDELRRRVTSPKGTTEKAIAALEAGGLRDIFAKAMIACRDRSIELSRELGD</sequence>